<evidence type="ECO:0000313" key="1">
    <source>
        <dbReference type="EMBL" id="CAA9271979.1"/>
    </source>
</evidence>
<organism evidence="1">
    <name type="scientific">uncultured Chloroflexota bacterium</name>
    <dbReference type="NCBI Taxonomy" id="166587"/>
    <lineage>
        <taxon>Bacteria</taxon>
        <taxon>Bacillati</taxon>
        <taxon>Chloroflexota</taxon>
        <taxon>environmental samples</taxon>
    </lineage>
</organism>
<name>A0A6J4JA10_9CHLR</name>
<dbReference type="AlphaFoldDB" id="A0A6J4JA10"/>
<protein>
    <submittedName>
        <fullName evidence="1">Uncharacterized protein</fullName>
    </submittedName>
</protein>
<dbReference type="EMBL" id="CADCTC010000179">
    <property type="protein sequence ID" value="CAA9271979.1"/>
    <property type="molecule type" value="Genomic_DNA"/>
</dbReference>
<accession>A0A6J4JA10</accession>
<gene>
    <name evidence="1" type="ORF">AVDCRST_MAG77-3221</name>
</gene>
<reference evidence="1" key="1">
    <citation type="submission" date="2020-02" db="EMBL/GenBank/DDBJ databases">
        <authorList>
            <person name="Meier V. D."/>
        </authorList>
    </citation>
    <scope>NUCLEOTIDE SEQUENCE</scope>
    <source>
        <strain evidence="1">AVDCRST_MAG77</strain>
    </source>
</reference>
<sequence length="34" mass="3803">MRAGMAELTDPQRATPVFFFRAARAVQPFLVPPN</sequence>
<proteinExistence type="predicted"/>